<proteinExistence type="predicted"/>
<accession>A0A075LVZ9</accession>
<name>A0A075LVZ9_9EURY</name>
<reference evidence="2" key="1">
    <citation type="submission" date="2013-06" db="EMBL/GenBank/DDBJ databases">
        <title>Complete Genome Sequence of Hyperthermophilic Palaeococcus pacificus DY20341T, Isolated from a Deep-Sea Hydrothermal Sediments.</title>
        <authorList>
            <person name="Zeng X."/>
            <person name="Shao Z."/>
        </authorList>
    </citation>
    <scope>NUCLEOTIDE SEQUENCE [LARGE SCALE GENOMIC DNA]</scope>
    <source>
        <strain evidence="2">DY20341</strain>
    </source>
</reference>
<evidence type="ECO:0000313" key="2">
    <source>
        <dbReference type="Proteomes" id="UP000027981"/>
    </source>
</evidence>
<reference evidence="1 2" key="2">
    <citation type="journal article" date="2015" name="Genome Announc.">
        <title>Complete Genome Sequence of Hyperthermophilic Piezophilic Archaeon Palaeococcus pacificus DY20341T, Isolated from Deep-Sea Hydrothermal Sediments.</title>
        <authorList>
            <person name="Zeng X."/>
            <person name="Jebbar M."/>
            <person name="Shao Z."/>
        </authorList>
    </citation>
    <scope>NUCLEOTIDE SEQUENCE [LARGE SCALE GENOMIC DNA]</scope>
    <source>
        <strain evidence="1 2">DY20341</strain>
    </source>
</reference>
<evidence type="ECO:0008006" key="3">
    <source>
        <dbReference type="Google" id="ProtNLM"/>
    </source>
</evidence>
<protein>
    <recommendedName>
        <fullName evidence="3">Antitoxin SocA-like Panacea domain-containing protein</fullName>
    </recommendedName>
</protein>
<dbReference type="KEGG" id="ppac:PAP_00825"/>
<dbReference type="RefSeq" id="WP_048164127.1">
    <property type="nucleotide sequence ID" value="NZ_CP006019.1"/>
</dbReference>
<organism evidence="1 2">
    <name type="scientific">Palaeococcus pacificus DY20341</name>
    <dbReference type="NCBI Taxonomy" id="1343739"/>
    <lineage>
        <taxon>Archaea</taxon>
        <taxon>Methanobacteriati</taxon>
        <taxon>Methanobacteriota</taxon>
        <taxon>Thermococci</taxon>
        <taxon>Thermococcales</taxon>
        <taxon>Thermococcaceae</taxon>
        <taxon>Palaeococcus</taxon>
    </lineage>
</organism>
<dbReference type="AlphaFoldDB" id="A0A075LVZ9"/>
<evidence type="ECO:0000313" key="1">
    <source>
        <dbReference type="EMBL" id="AIF68608.1"/>
    </source>
</evidence>
<gene>
    <name evidence="1" type="ORF">PAP_00825</name>
</gene>
<dbReference type="HOGENOM" id="CLU_1656931_0_0_2"/>
<dbReference type="STRING" id="1343739.PAP_00825"/>
<sequence>MNGLRGVIAYTVKKLRESGLYRRTFVQKILYFALPNEMRNELFVPYLYGPYSAGIQRVVQYLEDNPSYILIWEKEMDDAKIKEAIDKLIRFINDEKITTTHLSQLAKVHFLLTNTKGDIERVKRKSISLGWDELIRKDGLIEYRLQELRTLQKEIRDLS</sequence>
<dbReference type="Proteomes" id="UP000027981">
    <property type="component" value="Chromosome"/>
</dbReference>
<dbReference type="EMBL" id="CP006019">
    <property type="protein sequence ID" value="AIF68608.1"/>
    <property type="molecule type" value="Genomic_DNA"/>
</dbReference>
<keyword evidence="2" id="KW-1185">Reference proteome</keyword>
<dbReference type="GeneID" id="24841300"/>